<dbReference type="Proteomes" id="UP000285146">
    <property type="component" value="Unassembled WGS sequence"/>
</dbReference>
<protein>
    <recommendedName>
        <fullName evidence="13">Glycoside hydrolase family 28 protein</fullName>
    </recommendedName>
</protein>
<dbReference type="Pfam" id="PF00295">
    <property type="entry name" value="Glyco_hydro_28"/>
    <property type="match status" value="1"/>
</dbReference>
<dbReference type="GO" id="GO:0004650">
    <property type="term" value="F:polygalacturonase activity"/>
    <property type="evidence" value="ECO:0007669"/>
    <property type="project" value="InterPro"/>
</dbReference>
<dbReference type="InterPro" id="IPR011050">
    <property type="entry name" value="Pectin_lyase_fold/virulence"/>
</dbReference>
<dbReference type="EMBL" id="LKEB01000003">
    <property type="protein sequence ID" value="ROW17130.1"/>
    <property type="molecule type" value="Genomic_DNA"/>
</dbReference>
<feature type="signal peptide" evidence="10">
    <location>
        <begin position="1"/>
        <end position="19"/>
    </location>
</feature>
<dbReference type="AlphaFoldDB" id="A0A423XL08"/>
<dbReference type="PANTHER" id="PTHR31884:SF1">
    <property type="entry name" value="POLYGALACTURONASE"/>
    <property type="match status" value="1"/>
</dbReference>
<evidence type="ECO:0000256" key="8">
    <source>
        <dbReference type="ARBA" id="ARBA00023316"/>
    </source>
</evidence>
<dbReference type="GO" id="GO:0045490">
    <property type="term" value="P:pectin catabolic process"/>
    <property type="evidence" value="ECO:0007669"/>
    <property type="project" value="TreeGrafter"/>
</dbReference>
<dbReference type="InterPro" id="IPR050434">
    <property type="entry name" value="Glycosyl_hydrlase_28"/>
</dbReference>
<evidence type="ECO:0000313" key="12">
    <source>
        <dbReference type="Proteomes" id="UP000285146"/>
    </source>
</evidence>
<keyword evidence="5" id="KW-0677">Repeat</keyword>
<accession>A0A423XL08</accession>
<dbReference type="InterPro" id="IPR012334">
    <property type="entry name" value="Pectin_lyas_fold"/>
</dbReference>
<evidence type="ECO:0000256" key="4">
    <source>
        <dbReference type="ARBA" id="ARBA00022729"/>
    </source>
</evidence>
<keyword evidence="8" id="KW-0961">Cell wall biogenesis/degradation</keyword>
<comment type="caution">
    <text evidence="11">The sequence shown here is derived from an EMBL/GenBank/DDBJ whole genome shotgun (WGS) entry which is preliminary data.</text>
</comment>
<evidence type="ECO:0000256" key="3">
    <source>
        <dbReference type="ARBA" id="ARBA00022525"/>
    </source>
</evidence>
<evidence type="ECO:0000256" key="5">
    <source>
        <dbReference type="ARBA" id="ARBA00022737"/>
    </source>
</evidence>
<keyword evidence="6 9" id="KW-0378">Hydrolase</keyword>
<name>A0A423XL08_9PEZI</name>
<dbReference type="OrthoDB" id="187139at2759"/>
<keyword evidence="12" id="KW-1185">Reference proteome</keyword>
<comment type="similarity">
    <text evidence="2 9">Belongs to the glycosyl hydrolase 28 family.</text>
</comment>
<feature type="chain" id="PRO_5019558510" description="Glycoside hydrolase family 28 protein" evidence="10">
    <location>
        <begin position="20"/>
        <end position="429"/>
    </location>
</feature>
<organism evidence="11 12">
    <name type="scientific">Cytospora leucostoma</name>
    <dbReference type="NCBI Taxonomy" id="1230097"/>
    <lineage>
        <taxon>Eukaryota</taxon>
        <taxon>Fungi</taxon>
        <taxon>Dikarya</taxon>
        <taxon>Ascomycota</taxon>
        <taxon>Pezizomycotina</taxon>
        <taxon>Sordariomycetes</taxon>
        <taxon>Sordariomycetidae</taxon>
        <taxon>Diaporthales</taxon>
        <taxon>Cytosporaceae</taxon>
        <taxon>Cytospora</taxon>
    </lineage>
</organism>
<evidence type="ECO:0000313" key="11">
    <source>
        <dbReference type="EMBL" id="ROW17130.1"/>
    </source>
</evidence>
<keyword evidence="3" id="KW-0964">Secreted</keyword>
<dbReference type="GO" id="GO:0071555">
    <property type="term" value="P:cell wall organization"/>
    <property type="evidence" value="ECO:0007669"/>
    <property type="project" value="UniProtKB-KW"/>
</dbReference>
<proteinExistence type="inferred from homology"/>
<reference evidence="11 12" key="1">
    <citation type="submission" date="2015-09" db="EMBL/GenBank/DDBJ databases">
        <title>Host preference determinants of Valsa canker pathogens revealed by comparative genomics.</title>
        <authorList>
            <person name="Yin Z."/>
            <person name="Huang L."/>
        </authorList>
    </citation>
    <scope>NUCLEOTIDE SEQUENCE [LARGE SCALE GENOMIC DNA]</scope>
    <source>
        <strain evidence="11 12">SXYLt</strain>
    </source>
</reference>
<dbReference type="Gene3D" id="2.160.20.10">
    <property type="entry name" value="Single-stranded right-handed beta-helix, Pectin lyase-like"/>
    <property type="match status" value="1"/>
</dbReference>
<dbReference type="GO" id="GO:0005576">
    <property type="term" value="C:extracellular region"/>
    <property type="evidence" value="ECO:0007669"/>
    <property type="project" value="UniProtKB-SubCell"/>
</dbReference>
<evidence type="ECO:0000256" key="1">
    <source>
        <dbReference type="ARBA" id="ARBA00004613"/>
    </source>
</evidence>
<keyword evidence="4 10" id="KW-0732">Signal</keyword>
<dbReference type="InterPro" id="IPR000743">
    <property type="entry name" value="Glyco_hydro_28"/>
</dbReference>
<sequence>MRLWSTTALLTIIPASATAYWLPETPGTSFTTCIVPKNTTGDDDSPSITATVAACSNNSRIIFSGSETYNLLTPISFTGLENVEFAINGNISLPSNVSYIESVVGNSKLYPGHWITIKSSTDVTFTGSEDATAGWFIGHGEQWWPLTNNSDNKYRPHFFSFKVTSLRLRHVKIHNPVAWVFSLSGTDIYITNTTLDARSEDPINAFPINTDGIDLSGTNVVIDGWTSWNGDDIINVSPPATNLTMRNIVAYGTHGVSVSCSSGIGGDYLFEDAVIYDSLFGARFKSSVGTTCNLNNVTWRNFAVFNTSYPIHFIEDYVDQEVGVSAGTNTSLAAYANNFTWENIVTFTSETLSDGSCLTDPCWAYTEGQSNRKGLYMLCADEAHCRDFHFRNVVLFGSDGKVGEMECAGLEGVTGMGIPCTNGTLPGQS</sequence>
<evidence type="ECO:0000256" key="9">
    <source>
        <dbReference type="RuleBase" id="RU361169"/>
    </source>
</evidence>
<dbReference type="SUPFAM" id="SSF51126">
    <property type="entry name" value="Pectin lyase-like"/>
    <property type="match status" value="1"/>
</dbReference>
<evidence type="ECO:0000256" key="6">
    <source>
        <dbReference type="ARBA" id="ARBA00022801"/>
    </source>
</evidence>
<dbReference type="InParanoid" id="A0A423XL08"/>
<evidence type="ECO:0000256" key="2">
    <source>
        <dbReference type="ARBA" id="ARBA00008834"/>
    </source>
</evidence>
<dbReference type="PANTHER" id="PTHR31884">
    <property type="entry name" value="POLYGALACTURONASE"/>
    <property type="match status" value="1"/>
</dbReference>
<comment type="subcellular location">
    <subcellularLocation>
        <location evidence="1">Secreted</location>
    </subcellularLocation>
</comment>
<gene>
    <name evidence="11" type="ORF">VPNG_01376</name>
</gene>
<evidence type="ECO:0000256" key="10">
    <source>
        <dbReference type="SAM" id="SignalP"/>
    </source>
</evidence>
<evidence type="ECO:0008006" key="13">
    <source>
        <dbReference type="Google" id="ProtNLM"/>
    </source>
</evidence>
<keyword evidence="7 9" id="KW-0326">Glycosidase</keyword>
<evidence type="ECO:0000256" key="7">
    <source>
        <dbReference type="ARBA" id="ARBA00023295"/>
    </source>
</evidence>